<evidence type="ECO:0000256" key="6">
    <source>
        <dbReference type="SAM" id="Phobius"/>
    </source>
</evidence>
<evidence type="ECO:0000256" key="2">
    <source>
        <dbReference type="ARBA" id="ARBA00005645"/>
    </source>
</evidence>
<sequence>MSFLTILGTAAVVSAAIFMELIACLAFPVESGTEWLLLLLLVPLVLAAIPLLLLRACAGDSLFSDTPKGRHWAEFGFAFFATGIIGVPSLLLLRGLIRWEAFALALGGLALPAITAALSRVCQRADSDPFSYR</sequence>
<dbReference type="KEGG" id="ehx:EMIHUDRAFT_237156"/>
<reference evidence="8" key="1">
    <citation type="journal article" date="2013" name="Nature">
        <title>Pan genome of the phytoplankton Emiliania underpins its global distribution.</title>
        <authorList>
            <person name="Read B.A."/>
            <person name="Kegel J."/>
            <person name="Klute M.J."/>
            <person name="Kuo A."/>
            <person name="Lefebvre S.C."/>
            <person name="Maumus F."/>
            <person name="Mayer C."/>
            <person name="Miller J."/>
            <person name="Monier A."/>
            <person name="Salamov A."/>
            <person name="Young J."/>
            <person name="Aguilar M."/>
            <person name="Claverie J.M."/>
            <person name="Frickenhaus S."/>
            <person name="Gonzalez K."/>
            <person name="Herman E.K."/>
            <person name="Lin Y.C."/>
            <person name="Napier J."/>
            <person name="Ogata H."/>
            <person name="Sarno A.F."/>
            <person name="Shmutz J."/>
            <person name="Schroeder D."/>
            <person name="de Vargas C."/>
            <person name="Verret F."/>
            <person name="von Dassow P."/>
            <person name="Valentin K."/>
            <person name="Van de Peer Y."/>
            <person name="Wheeler G."/>
            <person name="Dacks J.B."/>
            <person name="Delwiche C.F."/>
            <person name="Dyhrman S.T."/>
            <person name="Glockner G."/>
            <person name="John U."/>
            <person name="Richards T."/>
            <person name="Worden A.Z."/>
            <person name="Zhang X."/>
            <person name="Grigoriev I.V."/>
            <person name="Allen A.E."/>
            <person name="Bidle K."/>
            <person name="Borodovsky M."/>
            <person name="Bowler C."/>
            <person name="Brownlee C."/>
            <person name="Cock J.M."/>
            <person name="Elias M."/>
            <person name="Gladyshev V.N."/>
            <person name="Groth M."/>
            <person name="Guda C."/>
            <person name="Hadaegh A."/>
            <person name="Iglesias-Rodriguez M.D."/>
            <person name="Jenkins J."/>
            <person name="Jones B.M."/>
            <person name="Lawson T."/>
            <person name="Leese F."/>
            <person name="Lindquist E."/>
            <person name="Lobanov A."/>
            <person name="Lomsadze A."/>
            <person name="Malik S.B."/>
            <person name="Marsh M.E."/>
            <person name="Mackinder L."/>
            <person name="Mock T."/>
            <person name="Mueller-Roeber B."/>
            <person name="Pagarete A."/>
            <person name="Parker M."/>
            <person name="Probert I."/>
            <person name="Quesneville H."/>
            <person name="Raines C."/>
            <person name="Rensing S.A."/>
            <person name="Riano-Pachon D.M."/>
            <person name="Richier S."/>
            <person name="Rokitta S."/>
            <person name="Shiraiwa Y."/>
            <person name="Soanes D.M."/>
            <person name="van der Giezen M."/>
            <person name="Wahlund T.M."/>
            <person name="Williams B."/>
            <person name="Wilson W."/>
            <person name="Wolfe G."/>
            <person name="Wurch L.L."/>
        </authorList>
    </citation>
    <scope>NUCLEOTIDE SEQUENCE</scope>
</reference>
<organism evidence="7 8">
    <name type="scientific">Emiliania huxleyi (strain CCMP1516)</name>
    <dbReference type="NCBI Taxonomy" id="280463"/>
    <lineage>
        <taxon>Eukaryota</taxon>
        <taxon>Haptista</taxon>
        <taxon>Haptophyta</taxon>
        <taxon>Prymnesiophyceae</taxon>
        <taxon>Isochrysidales</taxon>
        <taxon>Noelaerhabdaceae</taxon>
        <taxon>Emiliania</taxon>
    </lineage>
</organism>
<evidence type="ECO:0000256" key="3">
    <source>
        <dbReference type="ARBA" id="ARBA00022692"/>
    </source>
</evidence>
<reference evidence="7" key="2">
    <citation type="submission" date="2024-10" db="UniProtKB">
        <authorList>
            <consortium name="EnsemblProtists"/>
        </authorList>
    </citation>
    <scope>IDENTIFICATION</scope>
</reference>
<evidence type="ECO:0000313" key="8">
    <source>
        <dbReference type="Proteomes" id="UP000013827"/>
    </source>
</evidence>
<keyword evidence="3 6" id="KW-0812">Transmembrane</keyword>
<feature type="transmembrane region" description="Helical" evidence="6">
    <location>
        <begin position="75"/>
        <end position="93"/>
    </location>
</feature>
<feature type="transmembrane region" description="Helical" evidence="6">
    <location>
        <begin position="36"/>
        <end position="54"/>
    </location>
</feature>
<keyword evidence="4 6" id="KW-1133">Transmembrane helix</keyword>
<dbReference type="GO" id="GO:0016020">
    <property type="term" value="C:membrane"/>
    <property type="evidence" value="ECO:0007669"/>
    <property type="project" value="UniProtKB-SubCell"/>
</dbReference>
<protein>
    <submittedName>
        <fullName evidence="7">Uncharacterized protein</fullName>
    </submittedName>
</protein>
<evidence type="ECO:0000313" key="7">
    <source>
        <dbReference type="EnsemblProtists" id="EOD26020"/>
    </source>
</evidence>
<accession>A0A0D3JR85</accession>
<evidence type="ECO:0000256" key="5">
    <source>
        <dbReference type="ARBA" id="ARBA00023136"/>
    </source>
</evidence>
<comment type="subcellular location">
    <subcellularLocation>
        <location evidence="1">Membrane</location>
        <topology evidence="1">Multi-pass membrane protein</topology>
    </subcellularLocation>
</comment>
<dbReference type="EnsemblProtists" id="EOD33663">
    <property type="protein sequence ID" value="EOD33663"/>
    <property type="gene ID" value="EMIHUDRAFT_229392"/>
</dbReference>
<dbReference type="PaxDb" id="2903-EOD26020"/>
<dbReference type="RefSeq" id="XP_005786092.1">
    <property type="nucleotide sequence ID" value="XM_005786035.1"/>
</dbReference>
<dbReference type="InterPro" id="IPR007262">
    <property type="entry name" value="Vps55/LEPROT"/>
</dbReference>
<proteinExistence type="inferred from homology"/>
<dbReference type="EnsemblProtists" id="EOD26020">
    <property type="protein sequence ID" value="EOD26020"/>
    <property type="gene ID" value="EMIHUDRAFT_237156"/>
</dbReference>
<dbReference type="AlphaFoldDB" id="A0A0D3JR85"/>
<dbReference type="HOGENOM" id="CLU_1910583_0_0_1"/>
<dbReference type="GeneID" id="17278933"/>
<evidence type="ECO:0000256" key="4">
    <source>
        <dbReference type="ARBA" id="ARBA00022989"/>
    </source>
</evidence>
<keyword evidence="8" id="KW-1185">Reference proteome</keyword>
<dbReference type="GeneID" id="17271565"/>
<name>A0A0D3JR85_EMIH1</name>
<dbReference type="RefSeq" id="XP_005778449.1">
    <property type="nucleotide sequence ID" value="XM_005778392.1"/>
</dbReference>
<dbReference type="KEGG" id="ehx:EMIHUDRAFT_229392"/>
<evidence type="ECO:0000256" key="1">
    <source>
        <dbReference type="ARBA" id="ARBA00004141"/>
    </source>
</evidence>
<comment type="similarity">
    <text evidence="2">Belongs to the OB-RGRP/VPS55 family.</text>
</comment>
<feature type="transmembrane region" description="Helical" evidence="6">
    <location>
        <begin position="99"/>
        <end position="118"/>
    </location>
</feature>
<keyword evidence="5 6" id="KW-0472">Membrane</keyword>
<dbReference type="Pfam" id="PF04133">
    <property type="entry name" value="Vps55"/>
    <property type="match status" value="1"/>
</dbReference>
<dbReference type="Proteomes" id="UP000013827">
    <property type="component" value="Unassembled WGS sequence"/>
</dbReference>